<sequence>MGVRALFGAFLCLLMLADVGATRTSLESRDLSVDDLPPCGLTCLFLTVPPTGCEFSDTDCQCKNDELKHTLSACLLANCTMAESLDTAKVQADICRLADESKSGDVYIYTITTYSIAALFVTLRIIGKVAMKRLAMDDWIIVVALCLTAVPLGCVLEMAGNGFGEHLWNLAHGQLLYNLRLFYVAWSTYTVSLGMTKVSLCIFYLEIFPSRHARMVSYVILTWIVINTLLLFFLTIFNCIPVQAFWDRDVDGKCLDINALAYANSASAIAQDAVLLVFPLACIRRLNMKRYRKFAVGFMFSIGTFGCITTIIRLHTLLSFKTTIDPTWDYVPVTVWTELELACGFVCVSLPAVRILLVTLFPRSLLSSISPKSRSRSAPTPNLDTNNAQKPDGKRPSWMHISTNNYDTTIADESQLRSSRRWPGTSSQSRSRSRSQNRLSSMLQTAKTDLSHDRTRTPPMRPELPSEEIDEVLDLPIPKIRRGHVCYSCGTESEEILALPRIGCLPDESFEKDEVGRSPKEENRWWKEVRRSVERSRCGLGEKSMEKRSMV</sequence>
<dbReference type="SMART" id="SM00747">
    <property type="entry name" value="CFEM"/>
    <property type="match status" value="1"/>
</dbReference>
<dbReference type="PROSITE" id="PS52012">
    <property type="entry name" value="CFEM"/>
    <property type="match status" value="1"/>
</dbReference>
<evidence type="ECO:0000256" key="15">
    <source>
        <dbReference type="SAM" id="MobiDB-lite"/>
    </source>
</evidence>
<keyword evidence="8 17" id="KW-0732">Signal</keyword>
<feature type="transmembrane region" description="Helical" evidence="16">
    <location>
        <begin position="217"/>
        <end position="237"/>
    </location>
</feature>
<evidence type="ECO:0000256" key="12">
    <source>
        <dbReference type="ARBA" id="ARBA00023288"/>
    </source>
</evidence>
<comment type="subcellular location">
    <subcellularLocation>
        <location evidence="2">Membrane</location>
        <topology evidence="2">Lipid-anchor</topology>
        <topology evidence="2">GPI-anchor</topology>
    </subcellularLocation>
    <subcellularLocation>
        <location evidence="1">Membrane</location>
        <topology evidence="1">Multi-pass membrane protein</topology>
    </subcellularLocation>
    <subcellularLocation>
        <location evidence="3">Secreted</location>
    </subcellularLocation>
</comment>
<dbReference type="Pfam" id="PF20684">
    <property type="entry name" value="Fung_rhodopsin"/>
    <property type="match status" value="1"/>
</dbReference>
<feature type="transmembrane region" description="Helical" evidence="16">
    <location>
        <begin position="183"/>
        <end position="205"/>
    </location>
</feature>
<evidence type="ECO:0000256" key="3">
    <source>
        <dbReference type="ARBA" id="ARBA00004613"/>
    </source>
</evidence>
<evidence type="ECO:0000256" key="2">
    <source>
        <dbReference type="ARBA" id="ARBA00004589"/>
    </source>
</evidence>
<proteinExistence type="inferred from homology"/>
<evidence type="ECO:0000256" key="8">
    <source>
        <dbReference type="ARBA" id="ARBA00022729"/>
    </source>
</evidence>
<evidence type="ECO:0000256" key="4">
    <source>
        <dbReference type="ARBA" id="ARBA00010031"/>
    </source>
</evidence>
<dbReference type="GO" id="GO:0098552">
    <property type="term" value="C:side of membrane"/>
    <property type="evidence" value="ECO:0007669"/>
    <property type="project" value="UniProtKB-KW"/>
</dbReference>
<keyword evidence="7 16" id="KW-0812">Transmembrane</keyword>
<dbReference type="InterPro" id="IPR052337">
    <property type="entry name" value="SAT4-like"/>
</dbReference>
<gene>
    <name evidence="19" type="ORF">K458DRAFT_376105</name>
</gene>
<feature type="disulfide bond" evidence="14">
    <location>
        <begin position="62"/>
        <end position="95"/>
    </location>
</feature>
<feature type="transmembrane region" description="Helical" evidence="16">
    <location>
        <begin position="106"/>
        <end position="127"/>
    </location>
</feature>
<dbReference type="InterPro" id="IPR008427">
    <property type="entry name" value="Extracellular_membr_CFEM_dom"/>
</dbReference>
<keyword evidence="14" id="KW-0349">Heme</keyword>
<accession>A0A6G1IKR3</accession>
<keyword evidence="9 16" id="KW-1133">Transmembrane helix</keyword>
<evidence type="ECO:0000256" key="14">
    <source>
        <dbReference type="PROSITE-ProRule" id="PRU01356"/>
    </source>
</evidence>
<keyword evidence="11 14" id="KW-1015">Disulfide bond</keyword>
<feature type="binding site" description="axial binding residue" evidence="14">
    <location>
        <position position="57"/>
    </location>
    <ligand>
        <name>heme</name>
        <dbReference type="ChEBI" id="CHEBI:30413"/>
    </ligand>
    <ligandPart>
        <name>Fe</name>
        <dbReference type="ChEBI" id="CHEBI:18248"/>
    </ligandPart>
</feature>
<feature type="disulfide bond" evidence="14">
    <location>
        <begin position="43"/>
        <end position="74"/>
    </location>
</feature>
<comment type="similarity">
    <text evidence="4">Belongs to the RBT5 family.</text>
</comment>
<evidence type="ECO:0000256" key="1">
    <source>
        <dbReference type="ARBA" id="ARBA00004141"/>
    </source>
</evidence>
<evidence type="ECO:0000313" key="20">
    <source>
        <dbReference type="Proteomes" id="UP000799291"/>
    </source>
</evidence>
<dbReference type="GO" id="GO:0005576">
    <property type="term" value="C:extracellular region"/>
    <property type="evidence" value="ECO:0007669"/>
    <property type="project" value="UniProtKB-SubCell"/>
</dbReference>
<feature type="transmembrane region" description="Helical" evidence="16">
    <location>
        <begin position="257"/>
        <end position="282"/>
    </location>
</feature>
<keyword evidence="6" id="KW-0325">Glycoprotein</keyword>
<keyword evidence="10 16" id="KW-0472">Membrane</keyword>
<keyword evidence="12" id="KW-0449">Lipoprotein</keyword>
<feature type="transmembrane region" description="Helical" evidence="16">
    <location>
        <begin position="294"/>
        <end position="315"/>
    </location>
</feature>
<reference evidence="19" key="1">
    <citation type="journal article" date="2020" name="Stud. Mycol.">
        <title>101 Dothideomycetes genomes: a test case for predicting lifestyles and emergence of pathogens.</title>
        <authorList>
            <person name="Haridas S."/>
            <person name="Albert R."/>
            <person name="Binder M."/>
            <person name="Bloem J."/>
            <person name="Labutti K."/>
            <person name="Salamov A."/>
            <person name="Andreopoulos B."/>
            <person name="Baker S."/>
            <person name="Barry K."/>
            <person name="Bills G."/>
            <person name="Bluhm B."/>
            <person name="Cannon C."/>
            <person name="Castanera R."/>
            <person name="Culley D."/>
            <person name="Daum C."/>
            <person name="Ezra D."/>
            <person name="Gonzalez J."/>
            <person name="Henrissat B."/>
            <person name="Kuo A."/>
            <person name="Liang C."/>
            <person name="Lipzen A."/>
            <person name="Lutzoni F."/>
            <person name="Magnuson J."/>
            <person name="Mondo S."/>
            <person name="Nolan M."/>
            <person name="Ohm R."/>
            <person name="Pangilinan J."/>
            <person name="Park H.-J."/>
            <person name="Ramirez L."/>
            <person name="Alfaro M."/>
            <person name="Sun H."/>
            <person name="Tritt A."/>
            <person name="Yoshinaga Y."/>
            <person name="Zwiers L.-H."/>
            <person name="Turgeon B."/>
            <person name="Goodwin S."/>
            <person name="Spatafora J."/>
            <person name="Crous P."/>
            <person name="Grigoriev I."/>
        </authorList>
    </citation>
    <scope>NUCLEOTIDE SEQUENCE</scope>
    <source>
        <strain evidence="19">CBS 122367</strain>
    </source>
</reference>
<feature type="compositionally biased region" description="Low complexity" evidence="15">
    <location>
        <begin position="426"/>
        <end position="441"/>
    </location>
</feature>
<keyword evidence="6" id="KW-0336">GPI-anchor</keyword>
<feature type="disulfide bond" evidence="14">
    <location>
        <begin position="53"/>
        <end position="60"/>
    </location>
</feature>
<evidence type="ECO:0000256" key="7">
    <source>
        <dbReference type="ARBA" id="ARBA00022692"/>
    </source>
</evidence>
<feature type="compositionally biased region" description="Polar residues" evidence="15">
    <location>
        <begin position="378"/>
        <end position="389"/>
    </location>
</feature>
<evidence type="ECO:0000256" key="6">
    <source>
        <dbReference type="ARBA" id="ARBA00022622"/>
    </source>
</evidence>
<evidence type="ECO:0000256" key="10">
    <source>
        <dbReference type="ARBA" id="ARBA00023136"/>
    </source>
</evidence>
<evidence type="ECO:0000256" key="17">
    <source>
        <dbReference type="SAM" id="SignalP"/>
    </source>
</evidence>
<feature type="domain" description="CFEM" evidence="18">
    <location>
        <begin position="11"/>
        <end position="122"/>
    </location>
</feature>
<dbReference type="InterPro" id="IPR049326">
    <property type="entry name" value="Rhodopsin_dom_fungi"/>
</dbReference>
<feature type="signal peptide" evidence="17">
    <location>
        <begin position="1"/>
        <end position="21"/>
    </location>
</feature>
<dbReference type="PANTHER" id="PTHR33048">
    <property type="entry name" value="PTH11-LIKE INTEGRAL MEMBRANE PROTEIN (AFU_ORTHOLOGUE AFUA_5G11245)"/>
    <property type="match status" value="1"/>
</dbReference>
<dbReference type="OrthoDB" id="408702at2759"/>
<organism evidence="19 20">
    <name type="scientific">Lentithecium fluviatile CBS 122367</name>
    <dbReference type="NCBI Taxonomy" id="1168545"/>
    <lineage>
        <taxon>Eukaryota</taxon>
        <taxon>Fungi</taxon>
        <taxon>Dikarya</taxon>
        <taxon>Ascomycota</taxon>
        <taxon>Pezizomycotina</taxon>
        <taxon>Dothideomycetes</taxon>
        <taxon>Pleosporomycetidae</taxon>
        <taxon>Pleosporales</taxon>
        <taxon>Massarineae</taxon>
        <taxon>Lentitheciaceae</taxon>
        <taxon>Lentithecium</taxon>
    </lineage>
</organism>
<evidence type="ECO:0000256" key="9">
    <source>
        <dbReference type="ARBA" id="ARBA00022989"/>
    </source>
</evidence>
<dbReference type="EMBL" id="MU005609">
    <property type="protein sequence ID" value="KAF2678735.1"/>
    <property type="molecule type" value="Genomic_DNA"/>
</dbReference>
<dbReference type="Pfam" id="PF05730">
    <property type="entry name" value="CFEM"/>
    <property type="match status" value="1"/>
</dbReference>
<feature type="disulfide bond" evidence="14">
    <location>
        <begin position="39"/>
        <end position="79"/>
    </location>
</feature>
<dbReference type="Proteomes" id="UP000799291">
    <property type="component" value="Unassembled WGS sequence"/>
</dbReference>
<keyword evidence="14" id="KW-0408">Iron</keyword>
<protein>
    <recommendedName>
        <fullName evidence="18">CFEM domain-containing protein</fullName>
    </recommendedName>
</protein>
<keyword evidence="14" id="KW-0479">Metal-binding</keyword>
<feature type="region of interest" description="Disordered" evidence="15">
    <location>
        <begin position="369"/>
        <end position="464"/>
    </location>
</feature>
<feature type="chain" id="PRO_5026111737" description="CFEM domain-containing protein" evidence="17">
    <location>
        <begin position="22"/>
        <end position="551"/>
    </location>
</feature>
<evidence type="ECO:0000313" key="19">
    <source>
        <dbReference type="EMBL" id="KAF2678735.1"/>
    </source>
</evidence>
<feature type="transmembrane region" description="Helical" evidence="16">
    <location>
        <begin position="335"/>
        <end position="357"/>
    </location>
</feature>
<keyword evidence="20" id="KW-1185">Reference proteome</keyword>
<dbReference type="AlphaFoldDB" id="A0A6G1IKR3"/>
<dbReference type="GO" id="GO:0046872">
    <property type="term" value="F:metal ion binding"/>
    <property type="evidence" value="ECO:0007669"/>
    <property type="project" value="UniProtKB-UniRule"/>
</dbReference>
<evidence type="ECO:0000259" key="18">
    <source>
        <dbReference type="PROSITE" id="PS52012"/>
    </source>
</evidence>
<feature type="transmembrane region" description="Helical" evidence="16">
    <location>
        <begin position="139"/>
        <end position="163"/>
    </location>
</feature>
<evidence type="ECO:0000256" key="11">
    <source>
        <dbReference type="ARBA" id="ARBA00023157"/>
    </source>
</evidence>
<evidence type="ECO:0000256" key="16">
    <source>
        <dbReference type="SAM" id="Phobius"/>
    </source>
</evidence>
<name>A0A6G1IKR3_9PLEO</name>
<feature type="compositionally biased region" description="Polar residues" evidence="15">
    <location>
        <begin position="400"/>
        <end position="412"/>
    </location>
</feature>
<evidence type="ECO:0000256" key="13">
    <source>
        <dbReference type="ARBA" id="ARBA00038359"/>
    </source>
</evidence>
<comment type="similarity">
    <text evidence="13">Belongs to the SAT4 family.</text>
</comment>
<dbReference type="PANTHER" id="PTHR33048:SF131">
    <property type="entry name" value="INTEGRAL MEMBRANE PROTEIN"/>
    <property type="match status" value="1"/>
</dbReference>
<evidence type="ECO:0000256" key="5">
    <source>
        <dbReference type="ARBA" id="ARBA00022525"/>
    </source>
</evidence>
<keyword evidence="5" id="KW-0964">Secreted</keyword>